<comment type="caution">
    <text evidence="1">The sequence shown here is derived from an EMBL/GenBank/DDBJ whole genome shotgun (WGS) entry which is preliminary data.</text>
</comment>
<gene>
    <name evidence="1" type="ORF">A6R68_16866</name>
</gene>
<name>A0A1A6HEI8_NEOLE</name>
<dbReference type="Proteomes" id="UP000092124">
    <property type="component" value="Unassembled WGS sequence"/>
</dbReference>
<dbReference type="EMBL" id="LZPO01034880">
    <property type="protein sequence ID" value="OBS76684.1"/>
    <property type="molecule type" value="Genomic_DNA"/>
</dbReference>
<sequence length="208" mass="23386">MSLDFILRALKVLDLGNSREWAVFSEALKVLCWCFWVAREELYLVNLQFHYDVTCTNDVLQCNLCMNSAKSLPQMQALLVPPSVFHWAGTILEHLLRLLPKQQMLQVSLQTKDGLGCPCQLWAILVPSFEDKPGTNLKPTLGPLVLSYASTAPPEASRSCHVTMATASKLKKWHRVRKICQGCHYPSATKVPPLWGFIITPALILMSH</sequence>
<organism evidence="1 2">
    <name type="scientific">Neotoma lepida</name>
    <name type="common">Desert woodrat</name>
    <dbReference type="NCBI Taxonomy" id="56216"/>
    <lineage>
        <taxon>Eukaryota</taxon>
        <taxon>Metazoa</taxon>
        <taxon>Chordata</taxon>
        <taxon>Craniata</taxon>
        <taxon>Vertebrata</taxon>
        <taxon>Euteleostomi</taxon>
        <taxon>Mammalia</taxon>
        <taxon>Eutheria</taxon>
        <taxon>Euarchontoglires</taxon>
        <taxon>Glires</taxon>
        <taxon>Rodentia</taxon>
        <taxon>Myomorpha</taxon>
        <taxon>Muroidea</taxon>
        <taxon>Cricetidae</taxon>
        <taxon>Neotominae</taxon>
        <taxon>Neotoma</taxon>
    </lineage>
</organism>
<dbReference type="AlphaFoldDB" id="A0A1A6HEI8"/>
<accession>A0A1A6HEI8</accession>
<proteinExistence type="predicted"/>
<keyword evidence="2" id="KW-1185">Reference proteome</keyword>
<protein>
    <submittedName>
        <fullName evidence="1">Uncharacterized protein</fullName>
    </submittedName>
</protein>
<evidence type="ECO:0000313" key="1">
    <source>
        <dbReference type="EMBL" id="OBS76684.1"/>
    </source>
</evidence>
<reference evidence="1 2" key="1">
    <citation type="submission" date="2016-06" db="EMBL/GenBank/DDBJ databases">
        <title>The Draft Genome Sequence and Annotation of the Desert Woodrat Neotoma lepida.</title>
        <authorList>
            <person name="Campbell M."/>
            <person name="Oakeson K.F."/>
            <person name="Yandell M."/>
            <person name="Halpert J.R."/>
            <person name="Dearing D."/>
        </authorList>
    </citation>
    <scope>NUCLEOTIDE SEQUENCE [LARGE SCALE GENOMIC DNA]</scope>
    <source>
        <strain evidence="1">417</strain>
        <tissue evidence="1">Liver</tissue>
    </source>
</reference>
<evidence type="ECO:0000313" key="2">
    <source>
        <dbReference type="Proteomes" id="UP000092124"/>
    </source>
</evidence>